<dbReference type="PANTHER" id="PTHR23159:SF31">
    <property type="entry name" value="CENTROSOME-ASSOCIATED PROTEIN CEP250 ISOFORM X1"/>
    <property type="match status" value="1"/>
</dbReference>
<evidence type="ECO:0000256" key="2">
    <source>
        <dbReference type="SAM" id="MobiDB-lite"/>
    </source>
</evidence>
<feature type="coiled-coil region" evidence="1">
    <location>
        <begin position="360"/>
        <end position="527"/>
    </location>
</feature>
<feature type="compositionally biased region" description="Pro residues" evidence="2">
    <location>
        <begin position="141"/>
        <end position="151"/>
    </location>
</feature>
<dbReference type="Proteomes" id="UP000683000">
    <property type="component" value="Unassembled WGS sequence"/>
</dbReference>
<feature type="region of interest" description="Disordered" evidence="2">
    <location>
        <begin position="1"/>
        <end position="163"/>
    </location>
</feature>
<keyword evidence="1" id="KW-0175">Coiled coil</keyword>
<feature type="coiled-coil region" evidence="1">
    <location>
        <begin position="238"/>
        <end position="272"/>
    </location>
</feature>
<dbReference type="PANTHER" id="PTHR23159">
    <property type="entry name" value="CENTROSOMAL PROTEIN 2"/>
    <property type="match status" value="1"/>
</dbReference>
<reference evidence="4" key="1">
    <citation type="submission" date="2021-03" db="EMBL/GenBank/DDBJ databases">
        <title>Evolutionary innovations through gain and loss of genes in the ectomycorrhizal Boletales.</title>
        <authorList>
            <person name="Wu G."/>
            <person name="Miyauchi S."/>
            <person name="Morin E."/>
            <person name="Yang Z.-L."/>
            <person name="Xu J."/>
            <person name="Martin F.M."/>
        </authorList>
    </citation>
    <scope>NUCLEOTIDE SEQUENCE</scope>
    <source>
        <strain evidence="4">BR01</strain>
    </source>
</reference>
<dbReference type="OrthoDB" id="5569911at2759"/>
<organism evidence="4 5">
    <name type="scientific">Boletus reticuloceps</name>
    <dbReference type="NCBI Taxonomy" id="495285"/>
    <lineage>
        <taxon>Eukaryota</taxon>
        <taxon>Fungi</taxon>
        <taxon>Dikarya</taxon>
        <taxon>Basidiomycota</taxon>
        <taxon>Agaricomycotina</taxon>
        <taxon>Agaricomycetes</taxon>
        <taxon>Agaricomycetidae</taxon>
        <taxon>Boletales</taxon>
        <taxon>Boletineae</taxon>
        <taxon>Boletaceae</taxon>
        <taxon>Boletoideae</taxon>
        <taxon>Boletus</taxon>
    </lineage>
</organism>
<feature type="region of interest" description="Disordered" evidence="2">
    <location>
        <begin position="599"/>
        <end position="620"/>
    </location>
</feature>
<sequence length="879" mass="96155">MNGVRRFLGGGGPSTHPPPPPPPQSQLPPAPVTPPPPPPPASSKPSWLPQVQDSPPSTSTDGKSASTGSTPGLVIRKERSKQSQVTSPTNWGSASVQSPRSVSTPASARSPTGSITSYGIASPSRRPVRDVAATVLGSPTPSSPRVPPPSLSEPTQSESSVGWKRTSGLINIRDELLVSLLTSEAVVESRECEILSAEEVEELKKEHHVLKIRTTAMQRKLGLETKIRDAALSLSRVNAAHRKVSKQTEEQLETAERKVATAQKELWRVSERTSEVYRKLLEHRAGVLGYSVHKMEKKFLPSLNGVSVPDASRALTPNRNSTISSVTSAPSTPSKFDGAHLFAGHVDAQIPKAPLPASDITTLEANLRAATESLNAANKKNAELARELSHLRLEKEELETMMSMELQSAEETVAALENELPRFEEIQARCDELTKQRVQWEEDRQKLAAREQEVEMLERRLEVLEEKTGEAAVMEKMLATVQEKADADVQKKGEELAALQVEYEGARANWQAEKAVMDDELERLKRGNEAQVELVGSFETLQTLMRHHNVDHTSRDASLQGLLASVGAHLENLSTILKEHCDSRDQLEAAFPSRTRGITARNKRSKEGGSCPGHPREGPPIEFRGEVADVVALLRPVWAVLPAPELRSVKLHTPRHLRGASTASSSGGGHSKSGLPSLSDMDIRSLKALYDPKSPQTAVGGPFSLEAFVARVQALVIDDRTLIERLIRSAQAHDLLKKNAERARKLVEDSNVALETYQKQVATLDDQNFALQNKQAALMNEIQELQTALDRATSEKRDLEMHAADQAETCRQLTEANNRLSAKTLSLAAGGGVSPRDGPKRIEAMRTSEQTQRIALMDELNTMQTENANMRAQLRVLKK</sequence>
<keyword evidence="5" id="KW-1185">Reference proteome</keyword>
<feature type="region of interest" description="Disordered" evidence="2">
    <location>
        <begin position="657"/>
        <end position="678"/>
    </location>
</feature>
<name>A0A8I3A876_9AGAM</name>
<gene>
    <name evidence="4" type="ORF">JVT61DRAFT_5916</name>
</gene>
<feature type="compositionally biased region" description="Polar residues" evidence="2">
    <location>
        <begin position="51"/>
        <end position="70"/>
    </location>
</feature>
<dbReference type="InterPro" id="IPR029191">
    <property type="entry name" value="Uds1"/>
</dbReference>
<dbReference type="Pfam" id="PF15456">
    <property type="entry name" value="Uds1"/>
    <property type="match status" value="1"/>
</dbReference>
<evidence type="ECO:0000313" key="5">
    <source>
        <dbReference type="Proteomes" id="UP000683000"/>
    </source>
</evidence>
<proteinExistence type="predicted"/>
<comment type="caution">
    <text evidence="4">The sequence shown here is derived from an EMBL/GenBank/DDBJ whole genome shotgun (WGS) entry which is preliminary data.</text>
</comment>
<feature type="compositionally biased region" description="Polar residues" evidence="2">
    <location>
        <begin position="82"/>
        <end position="119"/>
    </location>
</feature>
<protein>
    <submittedName>
        <fullName evidence="4">Up-regulated during septation-domain-containing protein</fullName>
    </submittedName>
</protein>
<feature type="domain" description="Up-regulated during septation protein 1" evidence="3">
    <location>
        <begin position="179"/>
        <end position="290"/>
    </location>
</feature>
<evidence type="ECO:0000256" key="1">
    <source>
        <dbReference type="SAM" id="Coils"/>
    </source>
</evidence>
<evidence type="ECO:0000259" key="3">
    <source>
        <dbReference type="Pfam" id="PF15456"/>
    </source>
</evidence>
<feature type="coiled-coil region" evidence="1">
    <location>
        <begin position="740"/>
        <end position="802"/>
    </location>
</feature>
<dbReference type="AlphaFoldDB" id="A0A8I3A876"/>
<accession>A0A8I3A876</accession>
<feature type="compositionally biased region" description="Pro residues" evidence="2">
    <location>
        <begin position="15"/>
        <end position="42"/>
    </location>
</feature>
<dbReference type="EMBL" id="JAGFBS010000020">
    <property type="protein sequence ID" value="KAG6373773.1"/>
    <property type="molecule type" value="Genomic_DNA"/>
</dbReference>
<evidence type="ECO:0000313" key="4">
    <source>
        <dbReference type="EMBL" id="KAG6373773.1"/>
    </source>
</evidence>